<keyword evidence="2" id="KW-0963">Cytoplasm</keyword>
<dbReference type="Pfam" id="PF08544">
    <property type="entry name" value="GHMP_kinases_C"/>
    <property type="match status" value="1"/>
</dbReference>
<evidence type="ECO:0000256" key="5">
    <source>
        <dbReference type="ARBA" id="ARBA00022741"/>
    </source>
</evidence>
<reference evidence="15 16" key="1">
    <citation type="journal article" date="2013" name="Genome Announc.">
        <title>Draft Genome Sequence of the Psychrophilic and Alkaliphilic Rhodonellum psychrophilum Strain GCM71T.</title>
        <authorList>
            <person name="Hauptmann A.L."/>
            <person name="Glaring M.A."/>
            <person name="Hallin P.F."/>
            <person name="Prieme A."/>
            <person name="Stougaard P."/>
        </authorList>
    </citation>
    <scope>NUCLEOTIDE SEQUENCE [LARGE SCALE GENOMIC DNA]</scope>
    <source>
        <strain evidence="15 16">GCM71</strain>
    </source>
</reference>
<evidence type="ECO:0000313" key="16">
    <source>
        <dbReference type="Proteomes" id="UP000016843"/>
    </source>
</evidence>
<dbReference type="InterPro" id="IPR019539">
    <property type="entry name" value="GalKase_N"/>
</dbReference>
<dbReference type="PIRSF" id="PIRSF000530">
    <property type="entry name" value="Galactokinase"/>
    <property type="match status" value="1"/>
</dbReference>
<evidence type="ECO:0000259" key="14">
    <source>
        <dbReference type="Pfam" id="PF10509"/>
    </source>
</evidence>
<proteinExistence type="inferred from homology"/>
<evidence type="ECO:0000256" key="3">
    <source>
        <dbReference type="ARBA" id="ARBA00022679"/>
    </source>
</evidence>
<dbReference type="Proteomes" id="UP000016843">
    <property type="component" value="Unassembled WGS sequence"/>
</dbReference>
<evidence type="ECO:0000256" key="1">
    <source>
        <dbReference type="ARBA" id="ARBA00006566"/>
    </source>
</evidence>
<dbReference type="GO" id="GO:0005829">
    <property type="term" value="C:cytosol"/>
    <property type="evidence" value="ECO:0007669"/>
    <property type="project" value="TreeGrafter"/>
</dbReference>
<dbReference type="PANTHER" id="PTHR10457">
    <property type="entry name" value="MEVALONATE KINASE/GALACTOKINASE"/>
    <property type="match status" value="1"/>
</dbReference>
<organism evidence="15 16">
    <name type="scientific">Rhodonellum psychrophilum GCM71 = DSM 17998</name>
    <dbReference type="NCBI Taxonomy" id="1123057"/>
    <lineage>
        <taxon>Bacteria</taxon>
        <taxon>Pseudomonadati</taxon>
        <taxon>Bacteroidota</taxon>
        <taxon>Cytophagia</taxon>
        <taxon>Cytophagales</taxon>
        <taxon>Cytophagaceae</taxon>
        <taxon>Rhodonellum</taxon>
    </lineage>
</organism>
<sequence length="400" mass="44367">MIPKPNFGFQSNNPILEDMITEKIRSVFLQTFGESPLLCHSPGRINLIGEHTDYNGGYVMPAAIDKKMVVGIASNDGNQGRIHSIDFDEDFTFDLSSFSPKKGHWGTYIMGVVAQFQQAGYPVKGFDMVFGGDIPVGAGLSSSAALECAVGFALSELFHFEIPQRSLIHYAQKAEHVFAGVQCGIMDQFASVMGKKDHVIRLDCRSLDYRHFPLVLPHHSILLIDTQVKHSLADSAYNQRRLECQEGVIAAQKINPEIQSLRDMDLGILASIQHEVSDIVFNRCKYIIEENERVLTASTLLDNNDLEGFGEKMYGSHEGLSKLYEVSCDELDFLVDFTKDLPYVLGSRMMGGGFGGCTINIVEKENVPSLQQEIETAFESKFGVNPKFYEVSLEDGTGLV</sequence>
<feature type="domain" description="Galactokinase N-terminal" evidence="14">
    <location>
        <begin position="28"/>
        <end position="72"/>
    </location>
</feature>
<keyword evidence="10" id="KW-0119">Carbohydrate metabolism</keyword>
<dbReference type="AlphaFoldDB" id="U5C4I4"/>
<dbReference type="GO" id="GO:0006012">
    <property type="term" value="P:galactose metabolic process"/>
    <property type="evidence" value="ECO:0007669"/>
    <property type="project" value="UniProtKB-UniRule"/>
</dbReference>
<dbReference type="SUPFAM" id="SSF55060">
    <property type="entry name" value="GHMP Kinase, C-terminal domain"/>
    <property type="match status" value="1"/>
</dbReference>
<dbReference type="PRINTS" id="PR00473">
    <property type="entry name" value="GALCTOKINASE"/>
</dbReference>
<evidence type="ECO:0000256" key="11">
    <source>
        <dbReference type="NCBIfam" id="TIGR00131"/>
    </source>
</evidence>
<evidence type="ECO:0000256" key="9">
    <source>
        <dbReference type="ARBA" id="ARBA00023144"/>
    </source>
</evidence>
<keyword evidence="4" id="KW-0479">Metal-binding</keyword>
<keyword evidence="7" id="KW-0067">ATP-binding</keyword>
<keyword evidence="9" id="KW-0299">Galactose metabolism</keyword>
<dbReference type="PROSITE" id="PS00106">
    <property type="entry name" value="GALACTOKINASE"/>
    <property type="match status" value="1"/>
</dbReference>
<dbReference type="Gene3D" id="3.30.70.890">
    <property type="entry name" value="GHMP kinase, C-terminal domain"/>
    <property type="match status" value="1"/>
</dbReference>
<keyword evidence="5" id="KW-0547">Nucleotide-binding</keyword>
<dbReference type="InterPro" id="IPR036554">
    <property type="entry name" value="GHMP_kinase_C_sf"/>
</dbReference>
<feature type="domain" description="GHMP kinase N-terminal" evidence="12">
    <location>
        <begin position="108"/>
        <end position="195"/>
    </location>
</feature>
<dbReference type="PATRIC" id="fig|1123057.7.peg.270"/>
<comment type="caution">
    <text evidence="15">The sequence shown here is derived from an EMBL/GenBank/DDBJ whole genome shotgun (WGS) entry which is preliminary data.</text>
</comment>
<dbReference type="GO" id="GO:0004335">
    <property type="term" value="F:galactokinase activity"/>
    <property type="evidence" value="ECO:0007669"/>
    <property type="project" value="UniProtKB-UniRule"/>
</dbReference>
<evidence type="ECO:0000256" key="6">
    <source>
        <dbReference type="ARBA" id="ARBA00022777"/>
    </source>
</evidence>
<dbReference type="NCBIfam" id="TIGR00131">
    <property type="entry name" value="gal_kin"/>
    <property type="match status" value="1"/>
</dbReference>
<evidence type="ECO:0000259" key="12">
    <source>
        <dbReference type="Pfam" id="PF00288"/>
    </source>
</evidence>
<dbReference type="InterPro" id="IPR006204">
    <property type="entry name" value="GHMP_kinase_N_dom"/>
</dbReference>
<dbReference type="GO" id="GO:0046872">
    <property type="term" value="F:metal ion binding"/>
    <property type="evidence" value="ECO:0007669"/>
    <property type="project" value="UniProtKB-KW"/>
</dbReference>
<dbReference type="PANTHER" id="PTHR10457:SF7">
    <property type="entry name" value="GALACTOKINASE-RELATED"/>
    <property type="match status" value="1"/>
</dbReference>
<evidence type="ECO:0000259" key="13">
    <source>
        <dbReference type="Pfam" id="PF08544"/>
    </source>
</evidence>
<keyword evidence="8" id="KW-0460">Magnesium</keyword>
<protein>
    <recommendedName>
        <fullName evidence="11">Galactokinase</fullName>
        <ecNumber evidence="11">2.7.1.6</ecNumber>
    </recommendedName>
</protein>
<dbReference type="EC" id="2.7.1.6" evidence="11"/>
<dbReference type="Pfam" id="PF00288">
    <property type="entry name" value="GHMP_kinases_N"/>
    <property type="match status" value="1"/>
</dbReference>
<evidence type="ECO:0000256" key="7">
    <source>
        <dbReference type="ARBA" id="ARBA00022840"/>
    </source>
</evidence>
<dbReference type="FunFam" id="3.30.230.10:FF:000017">
    <property type="entry name" value="Galactokinase"/>
    <property type="match status" value="1"/>
</dbReference>
<keyword evidence="16" id="KW-1185">Reference proteome</keyword>
<dbReference type="Pfam" id="PF10509">
    <property type="entry name" value="GalKase_gal_bdg"/>
    <property type="match status" value="1"/>
</dbReference>
<dbReference type="EMBL" id="AWXR01000002">
    <property type="protein sequence ID" value="ERM84729.1"/>
    <property type="molecule type" value="Genomic_DNA"/>
</dbReference>
<keyword evidence="6" id="KW-0418">Kinase</keyword>
<dbReference type="InterPro" id="IPR020568">
    <property type="entry name" value="Ribosomal_Su5_D2-typ_SF"/>
</dbReference>
<evidence type="ECO:0000256" key="2">
    <source>
        <dbReference type="ARBA" id="ARBA00022490"/>
    </source>
</evidence>
<feature type="domain" description="GHMP kinase C-terminal" evidence="13">
    <location>
        <begin position="300"/>
        <end position="378"/>
    </location>
</feature>
<dbReference type="InterPro" id="IPR013750">
    <property type="entry name" value="GHMP_kinase_C_dom"/>
</dbReference>
<dbReference type="InterPro" id="IPR006203">
    <property type="entry name" value="GHMP_knse_ATP-bd_CS"/>
</dbReference>
<dbReference type="InterPro" id="IPR006206">
    <property type="entry name" value="Mevalonate/galactokinase"/>
</dbReference>
<dbReference type="GO" id="GO:0005524">
    <property type="term" value="F:ATP binding"/>
    <property type="evidence" value="ECO:0007669"/>
    <property type="project" value="UniProtKB-UniRule"/>
</dbReference>
<dbReference type="InterPro" id="IPR014721">
    <property type="entry name" value="Ribsml_uS5_D2-typ_fold_subgr"/>
</dbReference>
<evidence type="ECO:0000256" key="8">
    <source>
        <dbReference type="ARBA" id="ARBA00022842"/>
    </source>
</evidence>
<evidence type="ECO:0000256" key="10">
    <source>
        <dbReference type="ARBA" id="ARBA00023277"/>
    </source>
</evidence>
<accession>U5C4I4</accession>
<dbReference type="InterPro" id="IPR019741">
    <property type="entry name" value="Galactokinase_CS"/>
</dbReference>
<dbReference type="SUPFAM" id="SSF54211">
    <property type="entry name" value="Ribosomal protein S5 domain 2-like"/>
    <property type="match status" value="1"/>
</dbReference>
<dbReference type="eggNOG" id="COG0153">
    <property type="taxonomic scope" value="Bacteria"/>
</dbReference>
<keyword evidence="3" id="KW-0808">Transferase</keyword>
<dbReference type="PROSITE" id="PS00627">
    <property type="entry name" value="GHMP_KINASES_ATP"/>
    <property type="match status" value="1"/>
</dbReference>
<evidence type="ECO:0000256" key="4">
    <source>
        <dbReference type="ARBA" id="ARBA00022723"/>
    </source>
</evidence>
<dbReference type="PRINTS" id="PR00959">
    <property type="entry name" value="MEVGALKINASE"/>
</dbReference>
<dbReference type="Gene3D" id="3.30.230.10">
    <property type="match status" value="1"/>
</dbReference>
<dbReference type="FunFam" id="3.30.70.890:FF:000001">
    <property type="entry name" value="Galactokinase"/>
    <property type="match status" value="1"/>
</dbReference>
<evidence type="ECO:0000313" key="15">
    <source>
        <dbReference type="EMBL" id="ERM84729.1"/>
    </source>
</evidence>
<gene>
    <name evidence="15" type="ORF">P872_23755</name>
</gene>
<comment type="similarity">
    <text evidence="1">Belongs to the GHMP kinase family. GalK subfamily.</text>
</comment>
<dbReference type="InterPro" id="IPR000705">
    <property type="entry name" value="Galactokinase"/>
</dbReference>
<name>U5C4I4_9BACT</name>